<evidence type="ECO:0000259" key="4">
    <source>
        <dbReference type="Pfam" id="PF17166"/>
    </source>
</evidence>
<sequence length="394" mass="43711">MKSQQTIFIACCMFAIASVLAACEDTIPGPIDNDGVPPGPLSEVSVTNLHGAAKISYQVPSDPDLLYVRAVYTTKQGEVRETKVSRHHHSLIVEGFGDTDAYEVTLHAVDRGENASTPVQVTVNPKRPPMQLARDSLEVIPTFGGISVNFKNATADNLAFVVLANDSLGEFVPLHTYYTRLMNGEFAVRGLPSEETRFGLFVRDRWSNLSDTLYSFQTPLFEVQLDRTRMRPYTLPTDAPLGYSGRVEALFDGVIGNSGGYYHTGDAALMPQWVTYDMGVQAKLSRMSYFMREGFYFSLHNPRVVEIWGSNNPDPDGSFDSWELLATHEQVKPSGLPSGQLSQDDIAAAQAGETIIFPIDAPEVRYIRFKTLRNWSDGTYVNFNEIMMWGAPVN</sequence>
<name>A0ABV7JQL0_9SPHI</name>
<dbReference type="RefSeq" id="WP_379024496.1">
    <property type="nucleotide sequence ID" value="NZ_JBHRTA010000038.1"/>
</dbReference>
<proteinExistence type="predicted"/>
<dbReference type="PROSITE" id="PS51257">
    <property type="entry name" value="PROKAR_LIPOPROTEIN"/>
    <property type="match status" value="1"/>
</dbReference>
<evidence type="ECO:0000313" key="5">
    <source>
        <dbReference type="EMBL" id="MFC3199153.1"/>
    </source>
</evidence>
<accession>A0ABV7JQL0</accession>
<gene>
    <name evidence="5" type="ORF">ACFOET_16125</name>
</gene>
<feature type="chain" id="PRO_5045573177" evidence="1">
    <location>
        <begin position="22"/>
        <end position="394"/>
    </location>
</feature>
<dbReference type="InterPro" id="IPR032527">
    <property type="entry name" value="DUF4959"/>
</dbReference>
<evidence type="ECO:0000259" key="2">
    <source>
        <dbReference type="Pfam" id="PF16323"/>
    </source>
</evidence>
<dbReference type="Proteomes" id="UP001595526">
    <property type="component" value="Unassembled WGS sequence"/>
</dbReference>
<feature type="signal peptide" evidence="1">
    <location>
        <begin position="1"/>
        <end position="21"/>
    </location>
</feature>
<keyword evidence="6" id="KW-1185">Reference proteome</keyword>
<dbReference type="Pfam" id="PF17166">
    <property type="entry name" value="DUF5126"/>
    <property type="match status" value="1"/>
</dbReference>
<evidence type="ECO:0000259" key="3">
    <source>
        <dbReference type="Pfam" id="PF16391"/>
    </source>
</evidence>
<protein>
    <submittedName>
        <fullName evidence="5">DUF5000 domain-containing lipoprotein</fullName>
    </submittedName>
</protein>
<dbReference type="EMBL" id="JBHRTA010000038">
    <property type="protein sequence ID" value="MFC3199153.1"/>
    <property type="molecule type" value="Genomic_DNA"/>
</dbReference>
<dbReference type="Gene3D" id="2.60.120.260">
    <property type="entry name" value="Galactose-binding domain-like"/>
    <property type="match status" value="1"/>
</dbReference>
<keyword evidence="5" id="KW-0449">Lipoprotein</keyword>
<dbReference type="InterPro" id="IPR032164">
    <property type="entry name" value="DUF5000"/>
</dbReference>
<feature type="domain" description="DUF5126" evidence="4">
    <location>
        <begin position="127"/>
        <end position="227"/>
    </location>
</feature>
<organism evidence="5 6">
    <name type="scientific">Parapedobacter deserti</name>
    <dbReference type="NCBI Taxonomy" id="1912957"/>
    <lineage>
        <taxon>Bacteria</taxon>
        <taxon>Pseudomonadati</taxon>
        <taxon>Bacteroidota</taxon>
        <taxon>Sphingobacteriia</taxon>
        <taxon>Sphingobacteriales</taxon>
        <taxon>Sphingobacteriaceae</taxon>
        <taxon>Parapedobacter</taxon>
    </lineage>
</organism>
<evidence type="ECO:0000313" key="6">
    <source>
        <dbReference type="Proteomes" id="UP001595526"/>
    </source>
</evidence>
<dbReference type="Pfam" id="PF16391">
    <property type="entry name" value="DUF5000"/>
    <property type="match status" value="1"/>
</dbReference>
<dbReference type="SUPFAM" id="SSF49785">
    <property type="entry name" value="Galactose-binding domain-like"/>
    <property type="match status" value="1"/>
</dbReference>
<feature type="domain" description="DUF5000" evidence="3">
    <location>
        <begin position="252"/>
        <end position="390"/>
    </location>
</feature>
<feature type="domain" description="DUF4959" evidence="2">
    <location>
        <begin position="22"/>
        <end position="125"/>
    </location>
</feature>
<comment type="caution">
    <text evidence="5">The sequence shown here is derived from an EMBL/GenBank/DDBJ whole genome shotgun (WGS) entry which is preliminary data.</text>
</comment>
<dbReference type="InterPro" id="IPR008979">
    <property type="entry name" value="Galactose-bd-like_sf"/>
</dbReference>
<evidence type="ECO:0000256" key="1">
    <source>
        <dbReference type="SAM" id="SignalP"/>
    </source>
</evidence>
<keyword evidence="1" id="KW-0732">Signal</keyword>
<reference evidence="6" key="1">
    <citation type="journal article" date="2019" name="Int. J. Syst. Evol. Microbiol.">
        <title>The Global Catalogue of Microorganisms (GCM) 10K type strain sequencing project: providing services to taxonomists for standard genome sequencing and annotation.</title>
        <authorList>
            <consortium name="The Broad Institute Genomics Platform"/>
            <consortium name="The Broad Institute Genome Sequencing Center for Infectious Disease"/>
            <person name="Wu L."/>
            <person name="Ma J."/>
        </authorList>
    </citation>
    <scope>NUCLEOTIDE SEQUENCE [LARGE SCALE GENOMIC DNA]</scope>
    <source>
        <strain evidence="6">KCTC 52416</strain>
    </source>
</reference>
<dbReference type="Pfam" id="PF16323">
    <property type="entry name" value="DUF4959"/>
    <property type="match status" value="1"/>
</dbReference>
<dbReference type="InterPro" id="IPR033431">
    <property type="entry name" value="DUF5126"/>
</dbReference>